<dbReference type="InterPro" id="IPR029044">
    <property type="entry name" value="Nucleotide-diphossugar_trans"/>
</dbReference>
<comment type="similarity">
    <text evidence="1">Belongs to the IspD/TarI cytidylyltransferase family. IspD subfamily.</text>
</comment>
<evidence type="ECO:0008006" key="6">
    <source>
        <dbReference type="Google" id="ProtNLM"/>
    </source>
</evidence>
<evidence type="ECO:0000313" key="5">
    <source>
        <dbReference type="Proteomes" id="UP001630127"/>
    </source>
</evidence>
<dbReference type="SUPFAM" id="SSF53448">
    <property type="entry name" value="Nucleotide-diphospho-sugar transferases"/>
    <property type="match status" value="1"/>
</dbReference>
<evidence type="ECO:0000256" key="2">
    <source>
        <dbReference type="ARBA" id="ARBA00022679"/>
    </source>
</evidence>
<name>A0ABD2Z8G9_9GENT</name>
<dbReference type="PANTHER" id="PTHR32125">
    <property type="entry name" value="2-C-METHYL-D-ERYTHRITOL 4-PHOSPHATE CYTIDYLYLTRANSFERASE, CHLOROPLASTIC"/>
    <property type="match status" value="1"/>
</dbReference>
<gene>
    <name evidence="4" type="ORF">ACH5RR_022675</name>
</gene>
<sequence length="134" mass="14904">MSICDLHCSFFTFCGIPEVKEIVVVCDPSYQDIFEDAKQKIHIGLKFALPGKERQDSVYSGLQAVDSSAELVCIHDSARPLVLAEDVGKADSKYFVVRTLDRKTLQEMQTPQVTTPDDLLLAERILNPTSPETS</sequence>
<proteinExistence type="inferred from homology"/>
<accession>A0ABD2Z8G9</accession>
<keyword evidence="2" id="KW-0808">Transferase</keyword>
<keyword evidence="5" id="KW-1185">Reference proteome</keyword>
<dbReference type="InterPro" id="IPR018294">
    <property type="entry name" value="ISPD_synthase_CS"/>
</dbReference>
<dbReference type="Gene3D" id="3.90.550.10">
    <property type="entry name" value="Spore Coat Polysaccharide Biosynthesis Protein SpsA, Chain A"/>
    <property type="match status" value="1"/>
</dbReference>
<organism evidence="4 5">
    <name type="scientific">Cinchona calisaya</name>
    <dbReference type="NCBI Taxonomy" id="153742"/>
    <lineage>
        <taxon>Eukaryota</taxon>
        <taxon>Viridiplantae</taxon>
        <taxon>Streptophyta</taxon>
        <taxon>Embryophyta</taxon>
        <taxon>Tracheophyta</taxon>
        <taxon>Spermatophyta</taxon>
        <taxon>Magnoliopsida</taxon>
        <taxon>eudicotyledons</taxon>
        <taxon>Gunneridae</taxon>
        <taxon>Pentapetalae</taxon>
        <taxon>asterids</taxon>
        <taxon>lamiids</taxon>
        <taxon>Gentianales</taxon>
        <taxon>Rubiaceae</taxon>
        <taxon>Cinchonoideae</taxon>
        <taxon>Cinchoneae</taxon>
        <taxon>Cinchona</taxon>
    </lineage>
</organism>
<reference evidence="4 5" key="1">
    <citation type="submission" date="2024-11" db="EMBL/GenBank/DDBJ databases">
        <title>A near-complete genome assembly of Cinchona calisaya.</title>
        <authorList>
            <person name="Lian D.C."/>
            <person name="Zhao X.W."/>
            <person name="Wei L."/>
        </authorList>
    </citation>
    <scope>NUCLEOTIDE SEQUENCE [LARGE SCALE GENOMIC DNA]</scope>
    <source>
        <tissue evidence="4">Nenye</tissue>
    </source>
</reference>
<evidence type="ECO:0000256" key="1">
    <source>
        <dbReference type="ARBA" id="ARBA00009789"/>
    </source>
</evidence>
<dbReference type="Proteomes" id="UP001630127">
    <property type="component" value="Unassembled WGS sequence"/>
</dbReference>
<dbReference type="PANTHER" id="PTHR32125:SF4">
    <property type="entry name" value="2-C-METHYL-D-ERYTHRITOL 4-PHOSPHATE CYTIDYLYLTRANSFERASE, CHLOROPLASTIC"/>
    <property type="match status" value="1"/>
</dbReference>
<keyword evidence="3" id="KW-0548">Nucleotidyltransferase</keyword>
<comment type="caution">
    <text evidence="4">The sequence shown here is derived from an EMBL/GenBank/DDBJ whole genome shotgun (WGS) entry which is preliminary data.</text>
</comment>
<protein>
    <recommendedName>
        <fullName evidence="6">2-C-methyl-D-erythritol 4-phosphate cytidylyltransferase</fullName>
    </recommendedName>
</protein>
<dbReference type="GO" id="GO:0016779">
    <property type="term" value="F:nucleotidyltransferase activity"/>
    <property type="evidence" value="ECO:0007669"/>
    <property type="project" value="UniProtKB-KW"/>
</dbReference>
<dbReference type="AlphaFoldDB" id="A0ABD2Z8G9"/>
<dbReference type="EMBL" id="JBJUIK010000010">
    <property type="protein sequence ID" value="KAL3515773.1"/>
    <property type="molecule type" value="Genomic_DNA"/>
</dbReference>
<evidence type="ECO:0000256" key="3">
    <source>
        <dbReference type="ARBA" id="ARBA00022695"/>
    </source>
</evidence>
<evidence type="ECO:0000313" key="4">
    <source>
        <dbReference type="EMBL" id="KAL3515773.1"/>
    </source>
</evidence>
<dbReference type="Pfam" id="PF01128">
    <property type="entry name" value="IspD"/>
    <property type="match status" value="1"/>
</dbReference>
<dbReference type="InterPro" id="IPR034683">
    <property type="entry name" value="IspD/TarI"/>
</dbReference>
<dbReference type="InterPro" id="IPR050088">
    <property type="entry name" value="IspD/TarI_cytidylyltransf_bact"/>
</dbReference>
<dbReference type="PROSITE" id="PS01295">
    <property type="entry name" value="ISPD"/>
    <property type="match status" value="1"/>
</dbReference>